<dbReference type="EMBL" id="JAZDUF010000001">
    <property type="protein sequence ID" value="MEE3849992.1"/>
    <property type="molecule type" value="Genomic_DNA"/>
</dbReference>
<organism evidence="3 4">
    <name type="scientific">Gordonia sesuvii</name>
    <dbReference type="NCBI Taxonomy" id="3116777"/>
    <lineage>
        <taxon>Bacteria</taxon>
        <taxon>Bacillati</taxon>
        <taxon>Actinomycetota</taxon>
        <taxon>Actinomycetes</taxon>
        <taxon>Mycobacteriales</taxon>
        <taxon>Gordoniaceae</taxon>
        <taxon>Gordonia</taxon>
    </lineage>
</organism>
<evidence type="ECO:0000313" key="4">
    <source>
        <dbReference type="Proteomes" id="UP001347146"/>
    </source>
</evidence>
<dbReference type="InterPro" id="IPR046543">
    <property type="entry name" value="DUF6802"/>
</dbReference>
<sequence>MDMSFLGGDALGDDPSGDRVSIDTDGAVAGRHEAGAVFDLADDSTSPDDHLWIHADGRIWDLGPADVDTDDDGIRDSLTRTGDGGITVYTDTDRDGQVDKITDVDTEGVFSSRVLDPASGTWKSTDTGRLG</sequence>
<gene>
    <name evidence="3" type="ORF">VZC37_06590</name>
</gene>
<dbReference type="RefSeq" id="WP_330431593.1">
    <property type="nucleotide sequence ID" value="NZ_JAZDUF010000001.1"/>
</dbReference>
<proteinExistence type="predicted"/>
<dbReference type="Proteomes" id="UP001347146">
    <property type="component" value="Unassembled WGS sequence"/>
</dbReference>
<name>A0ABU7MA61_9ACTN</name>
<feature type="domain" description="DUF6802" evidence="2">
    <location>
        <begin position="63"/>
        <end position="131"/>
    </location>
</feature>
<protein>
    <submittedName>
        <fullName evidence="3">DUF6802 family protein</fullName>
    </submittedName>
</protein>
<comment type="caution">
    <text evidence="3">The sequence shown here is derived from an EMBL/GenBank/DDBJ whole genome shotgun (WGS) entry which is preliminary data.</text>
</comment>
<reference evidence="3 4" key="1">
    <citation type="submission" date="2024-01" db="EMBL/GenBank/DDBJ databases">
        <title>Draft genome sequence of Gordonia sp. LSe1-13.</title>
        <authorList>
            <person name="Suphannarot A."/>
            <person name="Mingma R."/>
        </authorList>
    </citation>
    <scope>NUCLEOTIDE SEQUENCE [LARGE SCALE GENOMIC DNA]</scope>
    <source>
        <strain evidence="3 4">LSe1-13</strain>
    </source>
</reference>
<keyword evidence="4" id="KW-1185">Reference proteome</keyword>
<dbReference type="Pfam" id="PF20615">
    <property type="entry name" value="DUF6802"/>
    <property type="match status" value="1"/>
</dbReference>
<accession>A0ABU7MA61</accession>
<feature type="region of interest" description="Disordered" evidence="1">
    <location>
        <begin position="1"/>
        <end position="24"/>
    </location>
</feature>
<evidence type="ECO:0000256" key="1">
    <source>
        <dbReference type="SAM" id="MobiDB-lite"/>
    </source>
</evidence>
<evidence type="ECO:0000313" key="3">
    <source>
        <dbReference type="EMBL" id="MEE3849992.1"/>
    </source>
</evidence>
<evidence type="ECO:0000259" key="2">
    <source>
        <dbReference type="Pfam" id="PF20615"/>
    </source>
</evidence>